<dbReference type="Proteomes" id="UP000186026">
    <property type="component" value="Unassembled WGS sequence"/>
</dbReference>
<dbReference type="Pfam" id="PF19891">
    <property type="entry name" value="DUF6364"/>
    <property type="match status" value="1"/>
</dbReference>
<organism evidence="1 2">
    <name type="scientific">Belliella pelovolcani</name>
    <dbReference type="NCBI Taxonomy" id="529505"/>
    <lineage>
        <taxon>Bacteria</taxon>
        <taxon>Pseudomonadati</taxon>
        <taxon>Bacteroidota</taxon>
        <taxon>Cytophagia</taxon>
        <taxon>Cytophagales</taxon>
        <taxon>Cyclobacteriaceae</taxon>
        <taxon>Belliella</taxon>
    </lineage>
</organism>
<dbReference type="EMBL" id="FTOP01000003">
    <property type="protein sequence ID" value="SIS71250.1"/>
    <property type="molecule type" value="Genomic_DNA"/>
</dbReference>
<accession>A0A1N7LBV4</accession>
<evidence type="ECO:0000313" key="2">
    <source>
        <dbReference type="Proteomes" id="UP000186026"/>
    </source>
</evidence>
<name>A0A1N7LBV4_9BACT</name>
<evidence type="ECO:0000313" key="1">
    <source>
        <dbReference type="EMBL" id="SIS71250.1"/>
    </source>
</evidence>
<dbReference type="AlphaFoldDB" id="A0A1N7LBV4"/>
<reference evidence="2" key="1">
    <citation type="submission" date="2017-01" db="EMBL/GenBank/DDBJ databases">
        <authorList>
            <person name="Varghese N."/>
            <person name="Submissions S."/>
        </authorList>
    </citation>
    <scope>NUCLEOTIDE SEQUENCE [LARGE SCALE GENOMIC DNA]</scope>
    <source>
        <strain evidence="2">DSM 46698</strain>
    </source>
</reference>
<evidence type="ECO:0008006" key="3">
    <source>
        <dbReference type="Google" id="ProtNLM"/>
    </source>
</evidence>
<dbReference type="STRING" id="529505.SAMN05421761_103203"/>
<gene>
    <name evidence="1" type="ORF">SAMN05421761_103203</name>
</gene>
<proteinExistence type="predicted"/>
<dbReference type="RefSeq" id="WP_076499140.1">
    <property type="nucleotide sequence ID" value="NZ_FTOP01000003.1"/>
</dbReference>
<protein>
    <recommendedName>
        <fullName evidence="3">CopG family transcriptional regulator</fullName>
    </recommendedName>
</protein>
<keyword evidence="2" id="KW-1185">Reference proteome</keyword>
<dbReference type="InterPro" id="IPR045944">
    <property type="entry name" value="DUF6364"/>
</dbReference>
<sequence length="80" mass="9317">MSKLTLSIDNQEIIEWSKSFAKKNNTSVSSLVENYLISLKKFNESEVIISDKIKSLKDAGLRPNDKEIEKHLIKRRKRQI</sequence>
<dbReference type="OrthoDB" id="6198066at2"/>